<proteinExistence type="predicted"/>
<reference evidence="1 2" key="1">
    <citation type="journal article" date="2023" name="Plants (Basel)">
        <title>Bridging the Gap: Combining Genomics and Transcriptomics Approaches to Understand Stylosanthes scabra, an Orphan Legume from the Brazilian Caatinga.</title>
        <authorList>
            <person name="Ferreira-Neto J.R.C."/>
            <person name="da Silva M.D."/>
            <person name="Binneck E."/>
            <person name="de Melo N.F."/>
            <person name="da Silva R.H."/>
            <person name="de Melo A.L.T.M."/>
            <person name="Pandolfi V."/>
            <person name="Bustamante F.O."/>
            <person name="Brasileiro-Vidal A.C."/>
            <person name="Benko-Iseppon A.M."/>
        </authorList>
    </citation>
    <scope>NUCLEOTIDE SEQUENCE [LARGE SCALE GENOMIC DNA]</scope>
    <source>
        <tissue evidence="1">Leaves</tissue>
    </source>
</reference>
<evidence type="ECO:0000313" key="2">
    <source>
        <dbReference type="Proteomes" id="UP001341840"/>
    </source>
</evidence>
<protein>
    <submittedName>
        <fullName evidence="1">Uncharacterized protein</fullName>
    </submittedName>
</protein>
<accession>A0ABU6UP51</accession>
<keyword evidence="2" id="KW-1185">Reference proteome</keyword>
<gene>
    <name evidence="1" type="ORF">PIB30_069141</name>
</gene>
<dbReference type="Proteomes" id="UP001341840">
    <property type="component" value="Unassembled WGS sequence"/>
</dbReference>
<sequence>MTEPLRNRPSSTPSPFAVVEFNADAAQSPRFRPCLRCSNVEAAQPPVHHRFVPASLLQRLAAFTDKARGLNI</sequence>
<dbReference type="EMBL" id="JASCZI010121582">
    <property type="protein sequence ID" value="MED6162310.1"/>
    <property type="molecule type" value="Genomic_DNA"/>
</dbReference>
<evidence type="ECO:0000313" key="1">
    <source>
        <dbReference type="EMBL" id="MED6162310.1"/>
    </source>
</evidence>
<name>A0ABU6UP51_9FABA</name>
<comment type="caution">
    <text evidence="1">The sequence shown here is derived from an EMBL/GenBank/DDBJ whole genome shotgun (WGS) entry which is preliminary data.</text>
</comment>
<organism evidence="1 2">
    <name type="scientific">Stylosanthes scabra</name>
    <dbReference type="NCBI Taxonomy" id="79078"/>
    <lineage>
        <taxon>Eukaryota</taxon>
        <taxon>Viridiplantae</taxon>
        <taxon>Streptophyta</taxon>
        <taxon>Embryophyta</taxon>
        <taxon>Tracheophyta</taxon>
        <taxon>Spermatophyta</taxon>
        <taxon>Magnoliopsida</taxon>
        <taxon>eudicotyledons</taxon>
        <taxon>Gunneridae</taxon>
        <taxon>Pentapetalae</taxon>
        <taxon>rosids</taxon>
        <taxon>fabids</taxon>
        <taxon>Fabales</taxon>
        <taxon>Fabaceae</taxon>
        <taxon>Papilionoideae</taxon>
        <taxon>50 kb inversion clade</taxon>
        <taxon>dalbergioids sensu lato</taxon>
        <taxon>Dalbergieae</taxon>
        <taxon>Pterocarpus clade</taxon>
        <taxon>Stylosanthes</taxon>
    </lineage>
</organism>